<evidence type="ECO:0000259" key="1">
    <source>
        <dbReference type="Pfam" id="PF20409"/>
    </source>
</evidence>
<protein>
    <submittedName>
        <fullName evidence="2">Ester cyclase</fullName>
    </submittedName>
</protein>
<dbReference type="InterPro" id="IPR046860">
    <property type="entry name" value="SnoaL_5"/>
</dbReference>
<evidence type="ECO:0000313" key="2">
    <source>
        <dbReference type="EMBL" id="NMH87744.1"/>
    </source>
</evidence>
<dbReference type="SUPFAM" id="SSF54427">
    <property type="entry name" value="NTF2-like"/>
    <property type="match status" value="1"/>
</dbReference>
<dbReference type="Gene3D" id="3.10.450.50">
    <property type="match status" value="1"/>
</dbReference>
<feature type="domain" description="SnoaL-like" evidence="1">
    <location>
        <begin position="1"/>
        <end position="117"/>
    </location>
</feature>
<comment type="caution">
    <text evidence="2">The sequence shown here is derived from an EMBL/GenBank/DDBJ whole genome shotgun (WGS) entry which is preliminary data.</text>
</comment>
<gene>
    <name evidence="2" type="ORF">HHX25_09530</name>
</gene>
<reference evidence="2 3" key="1">
    <citation type="submission" date="2020-04" db="EMBL/GenBank/DDBJ databases">
        <title>A Flavivirga sp. nov.</title>
        <authorList>
            <person name="Sun X."/>
        </authorList>
    </citation>
    <scope>NUCLEOTIDE SEQUENCE [LARGE SCALE GENOMIC DNA]</scope>
    <source>
        <strain evidence="2 3">Y03</strain>
    </source>
</reference>
<sequence length="124" mass="14030">MTTQEVAEQLVNYCRQGKFAEATQELYGQNIVSVEPDGAPVKETKGLEAVIAKQQQFNEMVEEIHSMEVSDPIVADKFFSCTMKMDVTFKGAPRINMDEVCLYAVEDGKIVREEFFFTPMPQHA</sequence>
<accession>A0ABX1RZ19</accession>
<dbReference type="InterPro" id="IPR032710">
    <property type="entry name" value="NTF2-like_dom_sf"/>
</dbReference>
<dbReference type="Pfam" id="PF20409">
    <property type="entry name" value="SnoaL_5"/>
    <property type="match status" value="1"/>
</dbReference>
<organism evidence="2 3">
    <name type="scientific">Flavivirga algicola</name>
    <dbReference type="NCBI Taxonomy" id="2729136"/>
    <lineage>
        <taxon>Bacteria</taxon>
        <taxon>Pseudomonadati</taxon>
        <taxon>Bacteroidota</taxon>
        <taxon>Flavobacteriia</taxon>
        <taxon>Flavobacteriales</taxon>
        <taxon>Flavobacteriaceae</taxon>
        <taxon>Flavivirga</taxon>
    </lineage>
</organism>
<name>A0ABX1RZ19_9FLAO</name>
<dbReference type="RefSeq" id="WP_169672546.1">
    <property type="nucleotide sequence ID" value="NZ_JABBHF010000005.1"/>
</dbReference>
<dbReference type="EMBL" id="JABBHF010000005">
    <property type="protein sequence ID" value="NMH87744.1"/>
    <property type="molecule type" value="Genomic_DNA"/>
</dbReference>
<keyword evidence="3" id="KW-1185">Reference proteome</keyword>
<dbReference type="Proteomes" id="UP000746690">
    <property type="component" value="Unassembled WGS sequence"/>
</dbReference>
<evidence type="ECO:0000313" key="3">
    <source>
        <dbReference type="Proteomes" id="UP000746690"/>
    </source>
</evidence>
<proteinExistence type="predicted"/>